<dbReference type="RefSeq" id="WP_069699260.1">
    <property type="nucleotide sequence ID" value="NZ_JAGGMA010000042.1"/>
</dbReference>
<keyword evidence="4" id="KW-1185">Reference proteome</keyword>
<protein>
    <recommendedName>
        <fullName evidence="2">HTH cro/C1-type domain-containing protein</fullName>
    </recommendedName>
</protein>
<comment type="caution">
    <text evidence="3">The sequence shown here is derived from an EMBL/GenBank/DDBJ whole genome shotgun (WGS) entry which is preliminary data.</text>
</comment>
<dbReference type="AlphaFoldDB" id="A0A1E5KV37"/>
<proteinExistence type="predicted"/>
<evidence type="ECO:0000313" key="4">
    <source>
        <dbReference type="Proteomes" id="UP000095256"/>
    </source>
</evidence>
<dbReference type="GO" id="GO:0003677">
    <property type="term" value="F:DNA binding"/>
    <property type="evidence" value="ECO:0007669"/>
    <property type="project" value="UniProtKB-KW"/>
</dbReference>
<dbReference type="PANTHER" id="PTHR46558:SF11">
    <property type="entry name" value="HTH-TYPE TRANSCRIPTIONAL REGULATOR XRE"/>
    <property type="match status" value="1"/>
</dbReference>
<dbReference type="PROSITE" id="PS50943">
    <property type="entry name" value="HTH_CROC1"/>
    <property type="match status" value="1"/>
</dbReference>
<organism evidence="3 4">
    <name type="scientific">Enterococcus rivorum</name>
    <dbReference type="NCBI Taxonomy" id="762845"/>
    <lineage>
        <taxon>Bacteria</taxon>
        <taxon>Bacillati</taxon>
        <taxon>Bacillota</taxon>
        <taxon>Bacilli</taxon>
        <taxon>Lactobacillales</taxon>
        <taxon>Enterococcaceae</taxon>
        <taxon>Enterococcus</taxon>
    </lineage>
</organism>
<keyword evidence="1" id="KW-0238">DNA-binding</keyword>
<name>A0A1E5KV37_9ENTE</name>
<dbReference type="Proteomes" id="UP000095256">
    <property type="component" value="Unassembled WGS sequence"/>
</dbReference>
<dbReference type="EMBL" id="MIEK01000035">
    <property type="protein sequence ID" value="OEH81756.1"/>
    <property type="molecule type" value="Genomic_DNA"/>
</dbReference>
<sequence>MLSEQFQESLKQLRTQKNLTQDELAEKLGVSGQTIYKYENGITFPPPEKIEKILHFFNVDPNNLFGYNSYSKNIDTLLRIIANEGSLQADILQELKANDESSAINLLVNRYPFLEGYNLELLKEYNDFDFERSIKKYINQELNRIIALKVSPED</sequence>
<dbReference type="PANTHER" id="PTHR46558">
    <property type="entry name" value="TRACRIPTIONAL REGULATORY PROTEIN-RELATED-RELATED"/>
    <property type="match status" value="1"/>
</dbReference>
<feature type="domain" description="HTH cro/C1-type" evidence="2">
    <location>
        <begin position="10"/>
        <end position="64"/>
    </location>
</feature>
<gene>
    <name evidence="3" type="ORF">BCR26_15405</name>
</gene>
<dbReference type="InterPro" id="IPR001387">
    <property type="entry name" value="Cro/C1-type_HTH"/>
</dbReference>
<dbReference type="InterPro" id="IPR010982">
    <property type="entry name" value="Lambda_DNA-bd_dom_sf"/>
</dbReference>
<evidence type="ECO:0000259" key="2">
    <source>
        <dbReference type="PROSITE" id="PS50943"/>
    </source>
</evidence>
<reference evidence="3 4" key="1">
    <citation type="submission" date="2016-09" db="EMBL/GenBank/DDBJ databases">
        <authorList>
            <person name="Capua I."/>
            <person name="De Benedictis P."/>
            <person name="Joannis T."/>
            <person name="Lombin L.H."/>
            <person name="Cattoli G."/>
        </authorList>
    </citation>
    <scope>NUCLEOTIDE SEQUENCE [LARGE SCALE GENOMIC DNA]</scope>
    <source>
        <strain evidence="3 4">LMG 25899</strain>
    </source>
</reference>
<dbReference type="Gene3D" id="1.10.260.40">
    <property type="entry name" value="lambda repressor-like DNA-binding domains"/>
    <property type="match status" value="1"/>
</dbReference>
<dbReference type="OrthoDB" id="5190137at2"/>
<dbReference type="STRING" id="762845.BCR26_15405"/>
<evidence type="ECO:0000256" key="1">
    <source>
        <dbReference type="ARBA" id="ARBA00023125"/>
    </source>
</evidence>
<dbReference type="SMART" id="SM00530">
    <property type="entry name" value="HTH_XRE"/>
    <property type="match status" value="1"/>
</dbReference>
<accession>A0A1E5KV37</accession>
<dbReference type="Pfam" id="PF01381">
    <property type="entry name" value="HTH_3"/>
    <property type="match status" value="1"/>
</dbReference>
<dbReference type="SUPFAM" id="SSF47413">
    <property type="entry name" value="lambda repressor-like DNA-binding domains"/>
    <property type="match status" value="1"/>
</dbReference>
<evidence type="ECO:0000313" key="3">
    <source>
        <dbReference type="EMBL" id="OEH81756.1"/>
    </source>
</evidence>
<dbReference type="CDD" id="cd00093">
    <property type="entry name" value="HTH_XRE"/>
    <property type="match status" value="1"/>
</dbReference>